<keyword evidence="5" id="KW-1185">Reference proteome</keyword>
<gene>
    <name evidence="4" type="ORF">ROSMUCSMR3_00915</name>
</gene>
<dbReference type="InterPro" id="IPR025263">
    <property type="entry name" value="YhdP_central"/>
</dbReference>
<dbReference type="RefSeq" id="WP_081506588.1">
    <property type="nucleotide sequence ID" value="NZ_CP020474.1"/>
</dbReference>
<name>A0A1V0RLE4_9RHOB</name>
<accession>A0A1V0RLE4</accession>
<feature type="region of interest" description="Disordered" evidence="1">
    <location>
        <begin position="1"/>
        <end position="30"/>
    </location>
</feature>
<evidence type="ECO:0000256" key="1">
    <source>
        <dbReference type="SAM" id="MobiDB-lite"/>
    </source>
</evidence>
<sequence length="1134" mass="120041">MSTQPTQEQGAAETSEPVANPTARPRTRRQGRRALRHVMQFFFSCAVLVVVLGLGVAMSIGASLRAPGWLQERIATRIDASVPGYALRFGEMSLVVGEDLVPRVALRDVVLANLDGVPLVTLGSLAVTVAPAPLLRGEVQPKAVHLSGARLGLRRMASGEFAIMFEGTGQNGTFNEQMDALFARPQLDALSRVTADNLTLRYEDARAGRAWSADGGRLELTRAGDDLTLRGDVALLGARDYATTLAVNYTGRIGSKVAEFGATFEDMPAGDIAGQSPALAWLGALQAPISGALRAEVDAEGRLGPLNATLQIGAGVLQPTAATAPIKFRSARSYFTYDPMVQEIRFTELSVDSAWGQARAEGTARLVGMEAGWPRELQAQIRVSDVVADPADLYPEPIRFEEAQVALRLRLDPFVLTLGALTLSDQGQYLRARGEARGSEAGWDISFEGEMDGLAPERLMALWPRAALANTRNWIDQNVKTADLRDIQLALQLRPNHRPEFYIGFDFADLETVYIRDVPALSGASGRASLYDHRFVIHAERGHVEAEEGGFLNVAGTSFIIPDVRIKESPAEVMLQSRSTITAALSLLDSPPFRFLQKAGQPVTVAEGQAELGGQLVFLLKKQLTAEEVAFDVTGTLSAVQSDTLLKGRRLAAETLEIEASNTGLEIGGAAQVGDVPVRGSWNIAIGGNPQGESRVRGQIELSQRFLEEFKIGLPPGSVTGAGLGVMEIGFAKGQAPEFALSSDLAGVGLRLPQLDWALGEAQLGRLDVTGRLGSVPEITALGLSGAGLEARGRVSLNAGGGLDRAEFSRVTLGGWLDAPVALVGRGVGVAPRIEVTGGTVDLRQTSLGGAGTGTRDGGGGDGVPIALRLERLQISEGLALTRFSADLDTTGGASGSFTGLLNDIAPISGQVVPVGGRSAFRIRSDDAGGVLKAAGLLRQAREGALELVLTPAPEPGSYDGVLGIDQVRIKEAPALAALLNTVSVVGLLEQFYGQGLHFGRVDARFRLTPERLILLEGSAVGASVGISMDGYYGLAEKQMDMQGVVSPVYLLNGIGEAFTRPGEGLIGMNYTLKGPSSDPAVSVNPLSALAPGFLREMFRRPAPTVGTGRAATSGQVEKPQEREAQDIHRRQDR</sequence>
<dbReference type="Pfam" id="PF13116">
    <property type="entry name" value="YhdP"/>
    <property type="match status" value="1"/>
</dbReference>
<proteinExistence type="predicted"/>
<evidence type="ECO:0000259" key="3">
    <source>
        <dbReference type="Pfam" id="PF13116"/>
    </source>
</evidence>
<feature type="domain" description="YhdP central" evidence="3">
    <location>
        <begin position="319"/>
        <end position="807"/>
    </location>
</feature>
<keyword evidence="2" id="KW-1133">Transmembrane helix</keyword>
<keyword evidence="2" id="KW-0472">Membrane</keyword>
<dbReference type="KEGG" id="rmm:ROSMUCSMR3_00915"/>
<keyword evidence="2" id="KW-0812">Transmembrane</keyword>
<dbReference type="OrthoDB" id="7161641at2"/>
<reference evidence="4 5" key="1">
    <citation type="submission" date="2017-03" db="EMBL/GenBank/DDBJ databases">
        <title>Genome Sequence of Roseovarius mucosus strain SMR3 Isolated from a culture of the Diatom Skeletonema marinoi.</title>
        <authorList>
            <person name="Topel M."/>
            <person name="Pinder M."/>
            <person name="Johansson O.N."/>
            <person name="Kourtchenko O."/>
            <person name="Godhe A."/>
            <person name="Clarke A.K."/>
        </authorList>
    </citation>
    <scope>NUCLEOTIDE SEQUENCE [LARGE SCALE GENOMIC DNA]</scope>
    <source>
        <strain evidence="4 5">SMR3</strain>
    </source>
</reference>
<feature type="compositionally biased region" description="Basic and acidic residues" evidence="1">
    <location>
        <begin position="1119"/>
        <end position="1134"/>
    </location>
</feature>
<organism evidence="4 5">
    <name type="scientific">Roseovarius mucosus</name>
    <dbReference type="NCBI Taxonomy" id="215743"/>
    <lineage>
        <taxon>Bacteria</taxon>
        <taxon>Pseudomonadati</taxon>
        <taxon>Pseudomonadota</taxon>
        <taxon>Alphaproteobacteria</taxon>
        <taxon>Rhodobacterales</taxon>
        <taxon>Roseobacteraceae</taxon>
        <taxon>Roseovarius</taxon>
    </lineage>
</organism>
<evidence type="ECO:0000256" key="2">
    <source>
        <dbReference type="SAM" id="Phobius"/>
    </source>
</evidence>
<dbReference type="EMBL" id="CP020474">
    <property type="protein sequence ID" value="ARE82412.1"/>
    <property type="molecule type" value="Genomic_DNA"/>
</dbReference>
<dbReference type="AlphaFoldDB" id="A0A1V0RLE4"/>
<dbReference type="Proteomes" id="UP000192273">
    <property type="component" value="Chromosome"/>
</dbReference>
<feature type="region of interest" description="Disordered" evidence="1">
    <location>
        <begin position="1102"/>
        <end position="1134"/>
    </location>
</feature>
<feature type="transmembrane region" description="Helical" evidence="2">
    <location>
        <begin position="38"/>
        <end position="64"/>
    </location>
</feature>
<evidence type="ECO:0000313" key="4">
    <source>
        <dbReference type="EMBL" id="ARE82412.1"/>
    </source>
</evidence>
<evidence type="ECO:0000313" key="5">
    <source>
        <dbReference type="Proteomes" id="UP000192273"/>
    </source>
</evidence>
<protein>
    <recommendedName>
        <fullName evidence="3">YhdP central domain-containing protein</fullName>
    </recommendedName>
</protein>